<dbReference type="Gene3D" id="1.25.40.10">
    <property type="entry name" value="Tetratricopeptide repeat domain"/>
    <property type="match status" value="1"/>
</dbReference>
<protein>
    <recommendedName>
        <fullName evidence="3">XRE family transcriptional regulator</fullName>
    </recommendedName>
</protein>
<dbReference type="Proteomes" id="UP001500403">
    <property type="component" value="Unassembled WGS sequence"/>
</dbReference>
<dbReference type="EMBL" id="BAAAUD010000021">
    <property type="protein sequence ID" value="GAA2937104.1"/>
    <property type="molecule type" value="Genomic_DNA"/>
</dbReference>
<dbReference type="SUPFAM" id="SSF48452">
    <property type="entry name" value="TPR-like"/>
    <property type="match status" value="1"/>
</dbReference>
<dbReference type="InterPro" id="IPR011990">
    <property type="entry name" value="TPR-like_helical_dom_sf"/>
</dbReference>
<proteinExistence type="predicted"/>
<organism evidence="1 2">
    <name type="scientific">Streptomyces enissocaesilis</name>
    <dbReference type="NCBI Taxonomy" id="332589"/>
    <lineage>
        <taxon>Bacteria</taxon>
        <taxon>Bacillati</taxon>
        <taxon>Actinomycetota</taxon>
        <taxon>Actinomycetes</taxon>
        <taxon>Kitasatosporales</taxon>
        <taxon>Streptomycetaceae</taxon>
        <taxon>Streptomyces</taxon>
        <taxon>Streptomyces rochei group</taxon>
    </lineage>
</organism>
<keyword evidence="2" id="KW-1185">Reference proteome</keyword>
<evidence type="ECO:0000313" key="2">
    <source>
        <dbReference type="Proteomes" id="UP001500403"/>
    </source>
</evidence>
<reference evidence="1 2" key="1">
    <citation type="journal article" date="2019" name="Int. J. Syst. Evol. Microbiol.">
        <title>The Global Catalogue of Microorganisms (GCM) 10K type strain sequencing project: providing services to taxonomists for standard genome sequencing and annotation.</title>
        <authorList>
            <consortium name="The Broad Institute Genomics Platform"/>
            <consortium name="The Broad Institute Genome Sequencing Center for Infectious Disease"/>
            <person name="Wu L."/>
            <person name="Ma J."/>
        </authorList>
    </citation>
    <scope>NUCLEOTIDE SEQUENCE [LARGE SCALE GENOMIC DNA]</scope>
    <source>
        <strain evidence="1 2">JCM 9088</strain>
    </source>
</reference>
<name>A0ABN3X474_9ACTN</name>
<sequence length="409" mass="45116">MSDGRPAWAQRMESECVARDWSPLDAARAMIARSPDPLPEPQTLAREWRRWESGETEPRDHRALISKVFGTPTLGFFPPERHRGSRPEVRAAAGTDTAEVIARLRADDVDRATLDALALTVDRLCSQYARTPGEHLLSEGRSWSRRLSGVLRSRRLTASERREVPVQAGMLALLVGCVEYDSGSWDGAEAARRAALSMASEAGHPRIAGWGHEMRAWFALTRGDLREVIAASEEGIAAAPHTDAEVQLWAQEAKAWARIGDRRRVETALDRGRGLLEELGLRENPENHFTADPAKWDFYSMDCYRELGEDLLAENLAREVLRVGVGHDGTDRSPMRNAEARITLGVVAARQGAFDDAVAFGMKALGGRRRSLPSLSMVAEELGGVLARQAPGRPGVRDFLGHLRTLPRA</sequence>
<comment type="caution">
    <text evidence="1">The sequence shown here is derived from an EMBL/GenBank/DDBJ whole genome shotgun (WGS) entry which is preliminary data.</text>
</comment>
<accession>A0ABN3X474</accession>
<evidence type="ECO:0000313" key="1">
    <source>
        <dbReference type="EMBL" id="GAA2937104.1"/>
    </source>
</evidence>
<evidence type="ECO:0008006" key="3">
    <source>
        <dbReference type="Google" id="ProtNLM"/>
    </source>
</evidence>
<dbReference type="RefSeq" id="WP_344494083.1">
    <property type="nucleotide sequence ID" value="NZ_BAAAUD010000021.1"/>
</dbReference>
<gene>
    <name evidence="1" type="ORF">GCM10010446_22910</name>
</gene>